<dbReference type="EMBL" id="QEOP01000002">
    <property type="protein sequence ID" value="PVZ93909.1"/>
    <property type="molecule type" value="Genomic_DNA"/>
</dbReference>
<dbReference type="SUPFAM" id="SSF53720">
    <property type="entry name" value="ALDH-like"/>
    <property type="match status" value="1"/>
</dbReference>
<dbReference type="Pfam" id="PF00171">
    <property type="entry name" value="Aldedh"/>
    <property type="match status" value="1"/>
</dbReference>
<feature type="domain" description="Aldehyde dehydrogenase" evidence="5">
    <location>
        <begin position="22"/>
        <end position="481"/>
    </location>
</feature>
<evidence type="ECO:0000256" key="3">
    <source>
        <dbReference type="PROSITE-ProRule" id="PRU10007"/>
    </source>
</evidence>
<reference evidence="6 7" key="1">
    <citation type="submission" date="2018-05" db="EMBL/GenBank/DDBJ databases">
        <title>Amnibacterium sp. M8JJ-5, whole genome shotgun sequence.</title>
        <authorList>
            <person name="Tuo L."/>
        </authorList>
    </citation>
    <scope>NUCLEOTIDE SEQUENCE [LARGE SCALE GENOMIC DNA]</scope>
    <source>
        <strain evidence="6 7">M8JJ-5</strain>
    </source>
</reference>
<dbReference type="PANTHER" id="PTHR43353">
    <property type="entry name" value="SUCCINATE-SEMIALDEHYDE DEHYDROGENASE, MITOCHONDRIAL"/>
    <property type="match status" value="1"/>
</dbReference>
<dbReference type="GO" id="GO:0004777">
    <property type="term" value="F:succinate-semialdehyde dehydrogenase (NAD+) activity"/>
    <property type="evidence" value="ECO:0007669"/>
    <property type="project" value="TreeGrafter"/>
</dbReference>
<dbReference type="CDD" id="cd07103">
    <property type="entry name" value="ALDH_F5_SSADH_GabD"/>
    <property type="match status" value="1"/>
</dbReference>
<proteinExistence type="inferred from homology"/>
<dbReference type="InterPro" id="IPR016163">
    <property type="entry name" value="Ald_DH_C"/>
</dbReference>
<organism evidence="6 7">
    <name type="scientific">Amnibacterium flavum</name>
    <dbReference type="NCBI Taxonomy" id="2173173"/>
    <lineage>
        <taxon>Bacteria</taxon>
        <taxon>Bacillati</taxon>
        <taxon>Actinomycetota</taxon>
        <taxon>Actinomycetes</taxon>
        <taxon>Micrococcales</taxon>
        <taxon>Microbacteriaceae</taxon>
        <taxon>Amnibacterium</taxon>
    </lineage>
</organism>
<accession>A0A2V1HS90</accession>
<name>A0A2V1HS90_9MICO</name>
<evidence type="ECO:0000256" key="4">
    <source>
        <dbReference type="RuleBase" id="RU003345"/>
    </source>
</evidence>
<evidence type="ECO:0000313" key="7">
    <source>
        <dbReference type="Proteomes" id="UP000244893"/>
    </source>
</evidence>
<sequence length="486" mass="51243">MSADRASAIAAAPTGLLRGGSWVASSTGAEFDVLDPATEEPIVGVADASVEDALAALDVATATQRSWAATPPRERGEILRRTYEIMTERNEVLATLMTMEMGKPLAESRAEVAYAADFFRWFSEEAVRLDGTWSTAPDGKSRIVTMKQPVGPCLFVTPWNFPLAMGARKIGPAIAAGCTVLVKPAKQTPLSMLALAAIMREAGLPDGVLATLTTSASQAVVSALIADPRLRKLSFTGSTEVGRSLAEQSAGTLLRVSLELGGNAPFIVFDDADIDAAIDGAMLAKLRNNGEACTAANRFYVQEGIADEFTRRLAERFGELVVGAGLDDGVTLGPLIDRGAVDKVAELVSDAVESGARVVTSVGRDGGAGYFSPASVIDRVDPGARIVTEEIFGPVAPIVRFTDEEQVLRWANSSEYGLAGYLFTRDLSRAIRVGEALEVGMIGINRGVLSNPAAPFGGVKASGYGREGGHVGIDEYVEIKYLSLQI</sequence>
<protein>
    <submittedName>
        <fullName evidence="6">NAD-dependent succinate-semialdehyde dehydrogenase</fullName>
    </submittedName>
</protein>
<evidence type="ECO:0000259" key="5">
    <source>
        <dbReference type="Pfam" id="PF00171"/>
    </source>
</evidence>
<gene>
    <name evidence="6" type="ORF">DDQ50_09045</name>
</gene>
<dbReference type="PROSITE" id="PS00687">
    <property type="entry name" value="ALDEHYDE_DEHYDR_GLU"/>
    <property type="match status" value="1"/>
</dbReference>
<comment type="similarity">
    <text evidence="1 4">Belongs to the aldehyde dehydrogenase family.</text>
</comment>
<evidence type="ECO:0000313" key="6">
    <source>
        <dbReference type="EMBL" id="PVZ93909.1"/>
    </source>
</evidence>
<dbReference type="FunFam" id="3.40.605.10:FF:000007">
    <property type="entry name" value="NAD/NADP-dependent betaine aldehyde dehydrogenase"/>
    <property type="match status" value="1"/>
</dbReference>
<dbReference type="AlphaFoldDB" id="A0A2V1HS90"/>
<keyword evidence="7" id="KW-1185">Reference proteome</keyword>
<evidence type="ECO:0000256" key="2">
    <source>
        <dbReference type="ARBA" id="ARBA00023002"/>
    </source>
</evidence>
<dbReference type="InterPro" id="IPR050740">
    <property type="entry name" value="Aldehyde_DH_Superfamily"/>
</dbReference>
<dbReference type="Proteomes" id="UP000244893">
    <property type="component" value="Unassembled WGS sequence"/>
</dbReference>
<dbReference type="PROSITE" id="PS00070">
    <property type="entry name" value="ALDEHYDE_DEHYDR_CYS"/>
    <property type="match status" value="1"/>
</dbReference>
<dbReference type="InterPro" id="IPR016160">
    <property type="entry name" value="Ald_DH_CS_CYS"/>
</dbReference>
<feature type="active site" evidence="3">
    <location>
        <position position="259"/>
    </location>
</feature>
<dbReference type="Gene3D" id="3.40.309.10">
    <property type="entry name" value="Aldehyde Dehydrogenase, Chain A, domain 2"/>
    <property type="match status" value="1"/>
</dbReference>
<dbReference type="Gene3D" id="3.40.605.10">
    <property type="entry name" value="Aldehyde Dehydrogenase, Chain A, domain 1"/>
    <property type="match status" value="1"/>
</dbReference>
<keyword evidence="2 4" id="KW-0560">Oxidoreductase</keyword>
<dbReference type="InterPro" id="IPR016161">
    <property type="entry name" value="Ald_DH/histidinol_DH"/>
</dbReference>
<dbReference type="InterPro" id="IPR029510">
    <property type="entry name" value="Ald_DH_CS_GLU"/>
</dbReference>
<dbReference type="InterPro" id="IPR016162">
    <property type="entry name" value="Ald_DH_N"/>
</dbReference>
<dbReference type="GO" id="GO:0009450">
    <property type="term" value="P:gamma-aminobutyric acid catabolic process"/>
    <property type="evidence" value="ECO:0007669"/>
    <property type="project" value="TreeGrafter"/>
</dbReference>
<comment type="caution">
    <text evidence="6">The sequence shown here is derived from an EMBL/GenBank/DDBJ whole genome shotgun (WGS) entry which is preliminary data.</text>
</comment>
<evidence type="ECO:0000256" key="1">
    <source>
        <dbReference type="ARBA" id="ARBA00009986"/>
    </source>
</evidence>
<dbReference type="RefSeq" id="WP_116756423.1">
    <property type="nucleotide sequence ID" value="NZ_JBHUEX010000001.1"/>
</dbReference>
<dbReference type="InterPro" id="IPR015590">
    <property type="entry name" value="Aldehyde_DH_dom"/>
</dbReference>
<dbReference type="FunFam" id="3.40.309.10:FF:000004">
    <property type="entry name" value="Succinate-semialdehyde dehydrogenase I"/>
    <property type="match status" value="1"/>
</dbReference>
<dbReference type="PANTHER" id="PTHR43353:SF5">
    <property type="entry name" value="SUCCINATE-SEMIALDEHYDE DEHYDROGENASE, MITOCHONDRIAL"/>
    <property type="match status" value="1"/>
</dbReference>
<dbReference type="OrthoDB" id="3954161at2"/>